<keyword evidence="3 5" id="KW-0964">Secreted</keyword>
<reference evidence="9 10" key="1">
    <citation type="submission" date="2017-04" db="EMBL/GenBank/DDBJ databases">
        <title>Draft genome sequence of Tuber borchii Vittad., a whitish edible truffle.</title>
        <authorList>
            <consortium name="DOE Joint Genome Institute"/>
            <person name="Murat C."/>
            <person name="Kuo A."/>
            <person name="Barry K.W."/>
            <person name="Clum A."/>
            <person name="Dockter R.B."/>
            <person name="Fauchery L."/>
            <person name="Iotti M."/>
            <person name="Kohler A."/>
            <person name="Labutti K."/>
            <person name="Lindquist E.A."/>
            <person name="Lipzen A."/>
            <person name="Ohm R.A."/>
            <person name="Wang M."/>
            <person name="Grigoriev I.V."/>
            <person name="Zambonelli A."/>
            <person name="Martin F.M."/>
        </authorList>
    </citation>
    <scope>NUCLEOTIDE SEQUENCE [LARGE SCALE GENOMIC DNA]</scope>
    <source>
        <strain evidence="9 10">Tbo3840</strain>
    </source>
</reference>
<evidence type="ECO:0000256" key="2">
    <source>
        <dbReference type="ARBA" id="ARBA00004613"/>
    </source>
</evidence>
<dbReference type="OrthoDB" id="5985073at2759"/>
<accession>A0A2T6ZVV8</accession>
<dbReference type="EMBL" id="NESQ01000087">
    <property type="protein sequence ID" value="PUU79606.1"/>
    <property type="molecule type" value="Genomic_DNA"/>
</dbReference>
<comment type="function">
    <text evidence="5">Lytic polysaccharide monooxygenase (LMPO) that depolymerizes crystalline and amorphous polysaccharides via the oxidation of scissile alpha- or beta-(1-4)-glycosidic bonds, yielding C1 and/or C4 oxidation products. Catalysis by LPMOs requires the reduction of the active-site copper from Cu(II) to Cu(I) by a reducing agent and H(2)O(2) or O(2) as a cosubstrate.</text>
</comment>
<evidence type="ECO:0000313" key="10">
    <source>
        <dbReference type="Proteomes" id="UP000244722"/>
    </source>
</evidence>
<keyword evidence="7" id="KW-0732">Signal</keyword>
<dbReference type="STRING" id="42251.A0A2T6ZVV8"/>
<evidence type="ECO:0000256" key="3">
    <source>
        <dbReference type="ARBA" id="ARBA00022525"/>
    </source>
</evidence>
<keyword evidence="4 5" id="KW-1015">Disulfide bond</keyword>
<evidence type="ECO:0000259" key="8">
    <source>
        <dbReference type="Pfam" id="PF03443"/>
    </source>
</evidence>
<dbReference type="GO" id="GO:0030248">
    <property type="term" value="F:cellulose binding"/>
    <property type="evidence" value="ECO:0007669"/>
    <property type="project" value="UniProtKB-UniRule"/>
</dbReference>
<keyword evidence="10" id="KW-1185">Reference proteome</keyword>
<evidence type="ECO:0000256" key="5">
    <source>
        <dbReference type="RuleBase" id="RU368122"/>
    </source>
</evidence>
<feature type="compositionally biased region" description="Low complexity" evidence="6">
    <location>
        <begin position="339"/>
        <end position="351"/>
    </location>
</feature>
<feature type="signal peptide" evidence="7">
    <location>
        <begin position="1"/>
        <end position="16"/>
    </location>
</feature>
<comment type="catalytic activity">
    <reaction evidence="5">
        <text>[(1-&gt;4)-beta-D-glucosyl]n+m + reduced acceptor + O2 = 4-dehydro-beta-D-glucosyl-[(1-&gt;4)-beta-D-glucosyl]n-1 + [(1-&gt;4)-beta-D-glucosyl]m + acceptor + H2O.</text>
        <dbReference type="EC" id="1.14.99.56"/>
    </reaction>
</comment>
<keyword evidence="5" id="KW-0119">Carbohydrate metabolism</keyword>
<evidence type="ECO:0000256" key="6">
    <source>
        <dbReference type="SAM" id="MobiDB-lite"/>
    </source>
</evidence>
<evidence type="ECO:0000313" key="9">
    <source>
        <dbReference type="EMBL" id="PUU79606.1"/>
    </source>
</evidence>
<feature type="chain" id="PRO_5015605584" description="AA9 family lytic polysaccharide monooxygenase" evidence="7">
    <location>
        <begin position="17"/>
        <end position="376"/>
    </location>
</feature>
<feature type="region of interest" description="Disordered" evidence="6">
    <location>
        <begin position="243"/>
        <end position="376"/>
    </location>
</feature>
<evidence type="ECO:0000256" key="7">
    <source>
        <dbReference type="SAM" id="SignalP"/>
    </source>
</evidence>
<dbReference type="Pfam" id="PF03443">
    <property type="entry name" value="AA9"/>
    <property type="match status" value="1"/>
</dbReference>
<dbReference type="AlphaFoldDB" id="A0A2T6ZVV8"/>
<keyword evidence="5" id="KW-0136">Cellulose degradation</keyword>
<keyword evidence="5" id="KW-0624">Polysaccharide degradation</keyword>
<dbReference type="CDD" id="cd21175">
    <property type="entry name" value="LPMO_AA9"/>
    <property type="match status" value="1"/>
</dbReference>
<dbReference type="Gene3D" id="2.70.50.70">
    <property type="match status" value="1"/>
</dbReference>
<dbReference type="GO" id="GO:0008810">
    <property type="term" value="F:cellulase activity"/>
    <property type="evidence" value="ECO:0007669"/>
    <property type="project" value="UniProtKB-UniRule"/>
</dbReference>
<dbReference type="InterPro" id="IPR005103">
    <property type="entry name" value="AA9_LPMO"/>
</dbReference>
<keyword evidence="9" id="KW-0378">Hydrolase</keyword>
<gene>
    <name evidence="9" type="ORF">B9Z19DRAFT_1107592</name>
</gene>
<evidence type="ECO:0000256" key="1">
    <source>
        <dbReference type="ARBA" id="ARBA00001973"/>
    </source>
</evidence>
<feature type="compositionally biased region" description="Low complexity" evidence="6">
    <location>
        <begin position="256"/>
        <end position="281"/>
    </location>
</feature>
<organism evidence="9 10">
    <name type="scientific">Tuber borchii</name>
    <name type="common">White truffle</name>
    <dbReference type="NCBI Taxonomy" id="42251"/>
    <lineage>
        <taxon>Eukaryota</taxon>
        <taxon>Fungi</taxon>
        <taxon>Dikarya</taxon>
        <taxon>Ascomycota</taxon>
        <taxon>Pezizomycotina</taxon>
        <taxon>Pezizomycetes</taxon>
        <taxon>Pezizales</taxon>
        <taxon>Tuberaceae</taxon>
        <taxon>Tuber</taxon>
    </lineage>
</organism>
<comment type="domain">
    <text evidence="5">Has a modular structure: an endo-beta-1,4-glucanase catalytic module at the N-terminus, a linker rich in serines and threonines, and a C-terminal carbohydrate-binding module (CBM).</text>
</comment>
<sequence length="376" mass="38952">MKSIIAAFAIVGLASAHNTVVNFHINGTPNSDCVRQATSVNPIFDVSSDTMACNTVKGNGKTKCVVKGGDSIAFEWRADPGIPAAQYPLKDGTIPVGVTDDSHKGPCTIYMKKVDDALTATGPGDGWFKVAEDGLDSSGTFCTDRLRLANAPQPGVVPKNIPAGDYLFRAEILTLNDAGPASLGGAEQPQFYVSCVQVTVEGTSGNPDVEKVSIPGYLTLSPPSPGLIFDIWNSKTGTFSNYPIPGPKPLTDNAGSSPAASSPAPTASSSSVPVQTSTPAVPKTPSQDSTGDGDNGGSVPATTPSSSKPASATKTVEPTTFSTKTTTTIPESETDVSPESDSPSASPSTGRGCHGRRHRCRQYEPKAYGNWGEDRD</sequence>
<dbReference type="EC" id="1.14.99.56" evidence="5"/>
<dbReference type="GO" id="GO:0030245">
    <property type="term" value="P:cellulose catabolic process"/>
    <property type="evidence" value="ECO:0007669"/>
    <property type="project" value="UniProtKB-UniRule"/>
</dbReference>
<comment type="subcellular location">
    <subcellularLocation>
        <location evidence="2 5">Secreted</location>
    </subcellularLocation>
</comment>
<feature type="domain" description="Auxiliary Activity family 9 catalytic" evidence="8">
    <location>
        <begin position="17"/>
        <end position="236"/>
    </location>
</feature>
<dbReference type="PANTHER" id="PTHR33353:SF32">
    <property type="entry name" value="ENDO-BETA-1,4-GLUCANASE D"/>
    <property type="match status" value="1"/>
</dbReference>
<dbReference type="PANTHER" id="PTHR33353">
    <property type="entry name" value="PUTATIVE (AFU_ORTHOLOGUE AFUA_1G12560)-RELATED"/>
    <property type="match status" value="1"/>
</dbReference>
<protein>
    <recommendedName>
        <fullName evidence="5">AA9 family lytic polysaccharide monooxygenase</fullName>
        <ecNumber evidence="5">1.14.99.56</ecNumber>
    </recommendedName>
    <alternativeName>
        <fullName evidence="5">Endo-beta-1,4-glucanase</fullName>
    </alternativeName>
    <alternativeName>
        <fullName evidence="5">Glycosyl hydrolase 61 family protein</fullName>
    </alternativeName>
</protein>
<proteinExistence type="predicted"/>
<name>A0A2T6ZVV8_TUBBO</name>
<feature type="compositionally biased region" description="Low complexity" evidence="6">
    <location>
        <begin position="300"/>
        <end position="331"/>
    </location>
</feature>
<comment type="cofactor">
    <cofactor evidence="1">
        <name>Cu(2+)</name>
        <dbReference type="ChEBI" id="CHEBI:29036"/>
    </cofactor>
</comment>
<dbReference type="InterPro" id="IPR049892">
    <property type="entry name" value="AA9"/>
</dbReference>
<dbReference type="Proteomes" id="UP000244722">
    <property type="component" value="Unassembled WGS sequence"/>
</dbReference>
<evidence type="ECO:0000256" key="4">
    <source>
        <dbReference type="ARBA" id="ARBA00023157"/>
    </source>
</evidence>
<dbReference type="GO" id="GO:0005576">
    <property type="term" value="C:extracellular region"/>
    <property type="evidence" value="ECO:0007669"/>
    <property type="project" value="UniProtKB-SubCell"/>
</dbReference>
<comment type="caution">
    <text evidence="9">The sequence shown here is derived from an EMBL/GenBank/DDBJ whole genome shotgun (WGS) entry which is preliminary data.</text>
</comment>